<evidence type="ECO:0000256" key="4">
    <source>
        <dbReference type="ARBA" id="ARBA00023157"/>
    </source>
</evidence>
<keyword evidence="5" id="KW-0472">Membrane</keyword>
<gene>
    <name evidence="8" type="ORF">PV328_007291</name>
</gene>
<evidence type="ECO:0000256" key="6">
    <source>
        <dbReference type="SAM" id="SignalP"/>
    </source>
</evidence>
<dbReference type="GO" id="GO:0048513">
    <property type="term" value="P:animal organ development"/>
    <property type="evidence" value="ECO:0007669"/>
    <property type="project" value="UniProtKB-ARBA"/>
</dbReference>
<dbReference type="PROSITE" id="PS51041">
    <property type="entry name" value="EMI"/>
    <property type="match status" value="1"/>
</dbReference>
<dbReference type="Gene3D" id="2.170.300.10">
    <property type="entry name" value="Tie2 ligand-binding domain superfamily"/>
    <property type="match status" value="1"/>
</dbReference>
<dbReference type="InterPro" id="IPR011489">
    <property type="entry name" value="EMI_domain"/>
</dbReference>
<dbReference type="InterPro" id="IPR000742">
    <property type="entry name" value="EGF"/>
</dbReference>
<keyword evidence="9" id="KW-1185">Reference proteome</keyword>
<feature type="chain" id="PRO_5041210286" description="EMI domain-containing protein" evidence="6">
    <location>
        <begin position="31"/>
        <end position="524"/>
    </location>
</feature>
<reference evidence="8" key="2">
    <citation type="submission" date="2023-03" db="EMBL/GenBank/DDBJ databases">
        <authorList>
            <person name="Inwood S.N."/>
            <person name="Skelly J.G."/>
            <person name="Guhlin J."/>
            <person name="Harrop T.W.R."/>
            <person name="Goldson S.G."/>
            <person name="Dearden P.K."/>
        </authorList>
    </citation>
    <scope>NUCLEOTIDE SEQUENCE</scope>
    <source>
        <strain evidence="8">Irish</strain>
        <tissue evidence="8">Whole body</tissue>
    </source>
</reference>
<accession>A0AA39FQX8</accession>
<dbReference type="CDD" id="cd00055">
    <property type="entry name" value="EGF_Lam"/>
    <property type="match status" value="1"/>
</dbReference>
<keyword evidence="2 6" id="KW-0732">Signal</keyword>
<evidence type="ECO:0000256" key="3">
    <source>
        <dbReference type="ARBA" id="ARBA00022737"/>
    </source>
</evidence>
<evidence type="ECO:0000259" key="7">
    <source>
        <dbReference type="PROSITE" id="PS51041"/>
    </source>
</evidence>
<feature type="domain" description="EMI" evidence="7">
    <location>
        <begin position="30"/>
        <end position="102"/>
    </location>
</feature>
<dbReference type="InterPro" id="IPR042635">
    <property type="entry name" value="MEGF10/SREC1/2-like"/>
</dbReference>
<dbReference type="Pfam" id="PF07546">
    <property type="entry name" value="EMI"/>
    <property type="match status" value="1"/>
</dbReference>
<organism evidence="8 9">
    <name type="scientific">Microctonus aethiopoides</name>
    <dbReference type="NCBI Taxonomy" id="144406"/>
    <lineage>
        <taxon>Eukaryota</taxon>
        <taxon>Metazoa</taxon>
        <taxon>Ecdysozoa</taxon>
        <taxon>Arthropoda</taxon>
        <taxon>Hexapoda</taxon>
        <taxon>Insecta</taxon>
        <taxon>Pterygota</taxon>
        <taxon>Neoptera</taxon>
        <taxon>Endopterygota</taxon>
        <taxon>Hymenoptera</taxon>
        <taxon>Apocrita</taxon>
        <taxon>Ichneumonoidea</taxon>
        <taxon>Braconidae</taxon>
        <taxon>Euphorinae</taxon>
        <taxon>Microctonus</taxon>
    </lineage>
</organism>
<dbReference type="AlphaFoldDB" id="A0AA39FQX8"/>
<protein>
    <recommendedName>
        <fullName evidence="7">EMI domain-containing protein</fullName>
    </recommendedName>
</protein>
<feature type="signal peptide" evidence="6">
    <location>
        <begin position="1"/>
        <end position="30"/>
    </location>
</feature>
<reference evidence="8" key="1">
    <citation type="journal article" date="2023" name="bioRxiv">
        <title>Scaffold-level genome assemblies of two parasitoid biocontrol wasps reveal the parthenogenesis mechanism and an associated novel virus.</title>
        <authorList>
            <person name="Inwood S."/>
            <person name="Skelly J."/>
            <person name="Guhlin J."/>
            <person name="Harrop T."/>
            <person name="Goldson S."/>
            <person name="Dearden P."/>
        </authorList>
    </citation>
    <scope>NUCLEOTIDE SEQUENCE</scope>
    <source>
        <strain evidence="8">Irish</strain>
        <tissue evidence="8">Whole body</tissue>
    </source>
</reference>
<feature type="transmembrane region" description="Helical" evidence="5">
    <location>
        <begin position="353"/>
        <end position="378"/>
    </location>
</feature>
<evidence type="ECO:0000313" key="9">
    <source>
        <dbReference type="Proteomes" id="UP001168990"/>
    </source>
</evidence>
<evidence type="ECO:0000256" key="5">
    <source>
        <dbReference type="SAM" id="Phobius"/>
    </source>
</evidence>
<name>A0AA39FQX8_9HYME</name>
<evidence type="ECO:0000256" key="2">
    <source>
        <dbReference type="ARBA" id="ARBA00022729"/>
    </source>
</evidence>
<keyword evidence="5" id="KW-1133">Transmembrane helix</keyword>
<keyword evidence="5" id="KW-0812">Transmembrane</keyword>
<keyword evidence="1" id="KW-0245">EGF-like domain</keyword>
<dbReference type="PANTHER" id="PTHR24043:SF8">
    <property type="entry name" value="EGF-LIKE DOMAIN-CONTAINING PROTEIN"/>
    <property type="match status" value="1"/>
</dbReference>
<dbReference type="InterPro" id="IPR002049">
    <property type="entry name" value="LE_dom"/>
</dbReference>
<dbReference type="EMBL" id="JAQQBS010000002">
    <property type="protein sequence ID" value="KAK0174182.1"/>
    <property type="molecule type" value="Genomic_DNA"/>
</dbReference>
<evidence type="ECO:0000256" key="1">
    <source>
        <dbReference type="ARBA" id="ARBA00022536"/>
    </source>
</evidence>
<dbReference type="GO" id="GO:0048731">
    <property type="term" value="P:system development"/>
    <property type="evidence" value="ECO:0007669"/>
    <property type="project" value="UniProtKB-ARBA"/>
</dbReference>
<dbReference type="FunFam" id="2.170.300.10:FF:000041">
    <property type="entry name" value="Tyrosine protein kinase receptor tie-1, putative"/>
    <property type="match status" value="1"/>
</dbReference>
<comment type="caution">
    <text evidence="8">The sequence shown here is derived from an EMBL/GenBank/DDBJ whole genome shotgun (WGS) entry which is preliminary data.</text>
</comment>
<dbReference type="Proteomes" id="UP001168990">
    <property type="component" value="Unassembled WGS sequence"/>
</dbReference>
<dbReference type="GO" id="GO:0005044">
    <property type="term" value="F:scavenger receptor activity"/>
    <property type="evidence" value="ECO:0007669"/>
    <property type="project" value="InterPro"/>
</dbReference>
<proteinExistence type="predicted"/>
<dbReference type="PROSITE" id="PS00022">
    <property type="entry name" value="EGF_1"/>
    <property type="match status" value="1"/>
</dbReference>
<keyword evidence="3" id="KW-0677">Repeat</keyword>
<keyword evidence="4" id="KW-1015">Disulfide bond</keyword>
<sequence>MGVSCVLKQDNFHLVLVLIMTVSMVKSLSGDNLCHRVENYTVTVREEYREPVVVQTFTWCISMPPRCAKSRTEMRLRYRIKSQQKQRNVSECCSGFIKQRLPVEDQFVELCVPISNCKSGYIGDNCDIQCPTDTWGIQCMQMCDCGAYATCNPINGSCNCAPGWQGAQCEKKCEPGKWGLNCAYSCSCTNIFAHCHHVSGDCLLDNNDPIDKLPSSSSSTVMSNLSNDETLETLSSSHPPVYSTDTTSVNFIQTTSTPSNPGIASVRNEITLDSTLHTALINAPINKYEYTNTGKLFVAKVENSTSVKPLVAVVHVSGKSILGHENMIRTSIGNADSLGNGEEKETEHATLDIVALIVIGSIIFLGVITLAVLAIFHIRSRLYETIRLAIYDAEKPDTRTNMTLPREKINNGRNSTLNCNSELLAPSCGYETPRCIVPERRDTTLPRPNSLSIITRESTYSNQYPNIQLFSNLRELLEANYDRPPPTATTFQQETIDTDVEHLYDEIPLQSTMFAAKAQEETTK</sequence>
<dbReference type="PANTHER" id="PTHR24043">
    <property type="entry name" value="SCAVENGER RECEPTOR CLASS F"/>
    <property type="match status" value="1"/>
</dbReference>
<evidence type="ECO:0000313" key="8">
    <source>
        <dbReference type="EMBL" id="KAK0174182.1"/>
    </source>
</evidence>